<dbReference type="AlphaFoldDB" id="A0A9N9J3U9"/>
<dbReference type="Proteomes" id="UP000789570">
    <property type="component" value="Unassembled WGS sequence"/>
</dbReference>
<evidence type="ECO:0000313" key="1">
    <source>
        <dbReference type="EMBL" id="CAG8763819.1"/>
    </source>
</evidence>
<accession>A0A9N9J3U9</accession>
<comment type="caution">
    <text evidence="1">The sequence shown here is derived from an EMBL/GenBank/DDBJ whole genome shotgun (WGS) entry which is preliminary data.</text>
</comment>
<name>A0A9N9J3U9_9GLOM</name>
<dbReference type="OrthoDB" id="2422761at2759"/>
<protein>
    <submittedName>
        <fullName evidence="1">781_t:CDS:1</fullName>
    </submittedName>
</protein>
<evidence type="ECO:0000313" key="2">
    <source>
        <dbReference type="Proteomes" id="UP000789570"/>
    </source>
</evidence>
<sequence>MKEPEEPDIEESDIPVISNYEVLAALNQIIIYTEQKSDKIDFSKDQIRAIKKLRKMVERE</sequence>
<feature type="non-terminal residue" evidence="1">
    <location>
        <position position="60"/>
    </location>
</feature>
<organism evidence="1 2">
    <name type="scientific">Funneliformis caledonium</name>
    <dbReference type="NCBI Taxonomy" id="1117310"/>
    <lineage>
        <taxon>Eukaryota</taxon>
        <taxon>Fungi</taxon>
        <taxon>Fungi incertae sedis</taxon>
        <taxon>Mucoromycota</taxon>
        <taxon>Glomeromycotina</taxon>
        <taxon>Glomeromycetes</taxon>
        <taxon>Glomerales</taxon>
        <taxon>Glomeraceae</taxon>
        <taxon>Funneliformis</taxon>
    </lineage>
</organism>
<gene>
    <name evidence="1" type="ORF">FCALED_LOCUS17093</name>
</gene>
<proteinExistence type="predicted"/>
<reference evidence="1" key="1">
    <citation type="submission" date="2021-06" db="EMBL/GenBank/DDBJ databases">
        <authorList>
            <person name="Kallberg Y."/>
            <person name="Tangrot J."/>
            <person name="Rosling A."/>
        </authorList>
    </citation>
    <scope>NUCLEOTIDE SEQUENCE</scope>
    <source>
        <strain evidence="1">UK204</strain>
    </source>
</reference>
<dbReference type="EMBL" id="CAJVPQ010023945">
    <property type="protein sequence ID" value="CAG8763819.1"/>
    <property type="molecule type" value="Genomic_DNA"/>
</dbReference>
<keyword evidence="2" id="KW-1185">Reference proteome</keyword>